<protein>
    <submittedName>
        <fullName evidence="1">Uncharacterized protein</fullName>
    </submittedName>
</protein>
<dbReference type="EMBL" id="MTEJ01000014">
    <property type="protein sequence ID" value="OQX15426.1"/>
    <property type="molecule type" value="Genomic_DNA"/>
</dbReference>
<comment type="caution">
    <text evidence="1">The sequence shown here is derived from an EMBL/GenBank/DDBJ whole genome shotgun (WGS) entry which is preliminary data.</text>
</comment>
<evidence type="ECO:0000313" key="1">
    <source>
        <dbReference type="EMBL" id="OQX15426.1"/>
    </source>
</evidence>
<dbReference type="AlphaFoldDB" id="A0A1Y1QWB6"/>
<organism evidence="1 2">
    <name type="scientific">Thiothrix lacustris</name>
    <dbReference type="NCBI Taxonomy" id="525917"/>
    <lineage>
        <taxon>Bacteria</taxon>
        <taxon>Pseudomonadati</taxon>
        <taxon>Pseudomonadota</taxon>
        <taxon>Gammaproteobacteria</taxon>
        <taxon>Thiotrichales</taxon>
        <taxon>Thiotrichaceae</taxon>
        <taxon>Thiothrix</taxon>
    </lineage>
</organism>
<gene>
    <name evidence="1" type="ORF">BWK73_06710</name>
</gene>
<reference evidence="1 2" key="1">
    <citation type="submission" date="2017-01" db="EMBL/GenBank/DDBJ databases">
        <title>Novel large sulfur bacteria in the metagenomes of groundwater-fed chemosynthetic microbial mats in the Lake Huron basin.</title>
        <authorList>
            <person name="Sharrar A.M."/>
            <person name="Flood B.E."/>
            <person name="Bailey J.V."/>
            <person name="Jones D.S."/>
            <person name="Biddanda B."/>
            <person name="Ruberg S.A."/>
            <person name="Marcus D.N."/>
            <person name="Dick G.J."/>
        </authorList>
    </citation>
    <scope>NUCLEOTIDE SEQUENCE [LARGE SCALE GENOMIC DNA]</scope>
    <source>
        <strain evidence="1">A8</strain>
    </source>
</reference>
<dbReference type="Proteomes" id="UP000192491">
    <property type="component" value="Unassembled WGS sequence"/>
</dbReference>
<accession>A0A1Y1QWB6</accession>
<evidence type="ECO:0000313" key="2">
    <source>
        <dbReference type="Proteomes" id="UP000192491"/>
    </source>
</evidence>
<proteinExistence type="predicted"/>
<sequence>MATFNETYMGYQPEYEYQNFETDEFEWEAEAENGVFNEAELMELAEELLTVNSEAELDQFLGNLLGKKSPFGKFLRSSTGKALGGVLKTVAKTALPLAGGAIGTALAAPLGPLAPLGGMIGGGIASAAGGALGLEAEMMDAEEREFEGAKQFVKLAGDAIKTAAAAPANSNPLAVAQSAAMSAVQKHAPHLIKPIPKPAPAIPQKRASGRWVLEQDGSIRILGFKK</sequence>
<name>A0A1Y1QWB6_9GAMM</name>